<name>A7RQW7_NEMVE</name>
<protein>
    <recommendedName>
        <fullName evidence="7">UDP-glucuronosyltransferase</fullName>
    </recommendedName>
</protein>
<evidence type="ECO:0000256" key="2">
    <source>
        <dbReference type="ARBA" id="ARBA00022676"/>
    </source>
</evidence>
<dbReference type="Gene3D" id="3.40.50.2000">
    <property type="entry name" value="Glycogen Phosphorylase B"/>
    <property type="match status" value="1"/>
</dbReference>
<evidence type="ECO:0008006" key="7">
    <source>
        <dbReference type="Google" id="ProtNLM"/>
    </source>
</evidence>
<dbReference type="EMBL" id="DS469529">
    <property type="protein sequence ID" value="EDO46241.1"/>
    <property type="molecule type" value="Genomic_DNA"/>
</dbReference>
<dbReference type="InterPro" id="IPR002213">
    <property type="entry name" value="UDP_glucos_trans"/>
</dbReference>
<comment type="similarity">
    <text evidence="1">Belongs to the UDP-glycosyltransferase family.</text>
</comment>
<dbReference type="GO" id="GO:0008194">
    <property type="term" value="F:UDP-glycosyltransferase activity"/>
    <property type="evidence" value="ECO:0000318"/>
    <property type="project" value="GO_Central"/>
</dbReference>
<dbReference type="PANTHER" id="PTHR48043:SF145">
    <property type="entry name" value="FI06409P-RELATED"/>
    <property type="match status" value="1"/>
</dbReference>
<dbReference type="SUPFAM" id="SSF53756">
    <property type="entry name" value="UDP-Glycosyltransferase/glycogen phosphorylase"/>
    <property type="match status" value="1"/>
</dbReference>
<dbReference type="Proteomes" id="UP000001593">
    <property type="component" value="Unassembled WGS sequence"/>
</dbReference>
<dbReference type="KEGG" id="nve:5518285"/>
<keyword evidence="6" id="KW-1185">Reference proteome</keyword>
<accession>A7RQW7</accession>
<dbReference type="AlphaFoldDB" id="A7RQW7"/>
<keyword evidence="4" id="KW-0812">Transmembrane</keyword>
<dbReference type="FunFam" id="3.40.50.2000:FF:000021">
    <property type="entry name" value="UDP-glucuronosyltransferase"/>
    <property type="match status" value="1"/>
</dbReference>
<dbReference type="PANTHER" id="PTHR48043">
    <property type="entry name" value="EG:EG0003.4 PROTEIN-RELATED"/>
    <property type="match status" value="1"/>
</dbReference>
<dbReference type="Pfam" id="PF00201">
    <property type="entry name" value="UDPGT"/>
    <property type="match status" value="1"/>
</dbReference>
<dbReference type="InParanoid" id="A7RQW7"/>
<dbReference type="PhylomeDB" id="A7RQW7"/>
<evidence type="ECO:0000256" key="1">
    <source>
        <dbReference type="ARBA" id="ARBA00009995"/>
    </source>
</evidence>
<organism evidence="5 6">
    <name type="scientific">Nematostella vectensis</name>
    <name type="common">Starlet sea anemone</name>
    <dbReference type="NCBI Taxonomy" id="45351"/>
    <lineage>
        <taxon>Eukaryota</taxon>
        <taxon>Metazoa</taxon>
        <taxon>Cnidaria</taxon>
        <taxon>Anthozoa</taxon>
        <taxon>Hexacorallia</taxon>
        <taxon>Actiniaria</taxon>
        <taxon>Edwardsiidae</taxon>
        <taxon>Nematostella</taxon>
    </lineage>
</organism>
<dbReference type="CDD" id="cd03784">
    <property type="entry name" value="GT1_Gtf-like"/>
    <property type="match status" value="1"/>
</dbReference>
<feature type="transmembrane region" description="Helical" evidence="4">
    <location>
        <begin position="351"/>
        <end position="373"/>
    </location>
</feature>
<sequence>MAELQTADLIIGDSLYPCGTLIADMLSLPHINVIMSPDLSVPVSEMYGIPTSPMSYVPQMGTGLTADMGVFGRLKNIAFYTVSSFIRNFLFYPMYDELKASHKIKPSKTIRESLMSVDLLLFAADFVLAHAQPLPPYVKEVGFFMPSPSKPLPAELDHFMRESGEKGVILVSFGTAINTLDPAVIEMMSKAFAQLPHKIIWRVYPGNYPKSVSDNVKLVEWVPQNDILGHNNTKLFINHGGANGMAETAYHGVPVVCSPFFADQPDNSNLLKNAGMGEIVRVNTATAEELVRVVTKVINDDSYKTNGARVSRAMKSRPREPVKEAADFVEYVLAQGHLPHLKPRSLAMPFYQVYMLDVMAVIGAVILVFIALIKTLVQLISRACSPKKLKSA</sequence>
<keyword evidence="3" id="KW-0808">Transferase</keyword>
<keyword evidence="2" id="KW-0328">Glycosyltransferase</keyword>
<evidence type="ECO:0000313" key="6">
    <source>
        <dbReference type="Proteomes" id="UP000001593"/>
    </source>
</evidence>
<dbReference type="OMA" id="MRASNSW"/>
<evidence type="ECO:0000256" key="3">
    <source>
        <dbReference type="ARBA" id="ARBA00022679"/>
    </source>
</evidence>
<keyword evidence="4" id="KW-0472">Membrane</keyword>
<dbReference type="OrthoDB" id="5835829at2759"/>
<gene>
    <name evidence="5" type="ORF">NEMVEDRAFT_v1g90373</name>
</gene>
<dbReference type="InterPro" id="IPR050271">
    <property type="entry name" value="UDP-glycosyltransferase"/>
</dbReference>
<reference evidence="5 6" key="1">
    <citation type="journal article" date="2007" name="Science">
        <title>Sea anemone genome reveals ancestral eumetazoan gene repertoire and genomic organization.</title>
        <authorList>
            <person name="Putnam N.H."/>
            <person name="Srivastava M."/>
            <person name="Hellsten U."/>
            <person name="Dirks B."/>
            <person name="Chapman J."/>
            <person name="Salamov A."/>
            <person name="Terry A."/>
            <person name="Shapiro H."/>
            <person name="Lindquist E."/>
            <person name="Kapitonov V.V."/>
            <person name="Jurka J."/>
            <person name="Genikhovich G."/>
            <person name="Grigoriev I.V."/>
            <person name="Lucas S.M."/>
            <person name="Steele R.E."/>
            <person name="Finnerty J.R."/>
            <person name="Technau U."/>
            <person name="Martindale M.Q."/>
            <person name="Rokhsar D.S."/>
        </authorList>
    </citation>
    <scope>NUCLEOTIDE SEQUENCE [LARGE SCALE GENOMIC DNA]</scope>
    <source>
        <strain evidence="6">CH2 X CH6</strain>
    </source>
</reference>
<keyword evidence="4" id="KW-1133">Transmembrane helix</keyword>
<evidence type="ECO:0000313" key="5">
    <source>
        <dbReference type="EMBL" id="EDO46241.1"/>
    </source>
</evidence>
<dbReference type="HOGENOM" id="CLU_012949_2_0_1"/>
<dbReference type="eggNOG" id="KOG1192">
    <property type="taxonomic scope" value="Eukaryota"/>
</dbReference>
<proteinExistence type="inferred from homology"/>
<evidence type="ECO:0000256" key="4">
    <source>
        <dbReference type="SAM" id="Phobius"/>
    </source>
</evidence>